<comment type="caution">
    <text evidence="1">The sequence shown here is derived from an EMBL/GenBank/DDBJ whole genome shotgun (WGS) entry which is preliminary data.</text>
</comment>
<dbReference type="EMBL" id="PKPP01014866">
    <property type="protein sequence ID" value="PWA39187.1"/>
    <property type="molecule type" value="Genomic_DNA"/>
</dbReference>
<reference evidence="1 2" key="1">
    <citation type="journal article" date="2018" name="Mol. Plant">
        <title>The genome of Artemisia annua provides insight into the evolution of Asteraceae family and artemisinin biosynthesis.</title>
        <authorList>
            <person name="Shen Q."/>
            <person name="Zhang L."/>
            <person name="Liao Z."/>
            <person name="Wang S."/>
            <person name="Yan T."/>
            <person name="Shi P."/>
            <person name="Liu M."/>
            <person name="Fu X."/>
            <person name="Pan Q."/>
            <person name="Wang Y."/>
            <person name="Lv Z."/>
            <person name="Lu X."/>
            <person name="Zhang F."/>
            <person name="Jiang W."/>
            <person name="Ma Y."/>
            <person name="Chen M."/>
            <person name="Hao X."/>
            <person name="Li L."/>
            <person name="Tang Y."/>
            <person name="Lv G."/>
            <person name="Zhou Y."/>
            <person name="Sun X."/>
            <person name="Brodelius P.E."/>
            <person name="Rose J.K.C."/>
            <person name="Tang K."/>
        </authorList>
    </citation>
    <scope>NUCLEOTIDE SEQUENCE [LARGE SCALE GENOMIC DNA]</scope>
    <source>
        <strain evidence="2">cv. Huhao1</strain>
        <tissue evidence="1">Leaf</tissue>
    </source>
</reference>
<dbReference type="Proteomes" id="UP000245207">
    <property type="component" value="Unassembled WGS sequence"/>
</dbReference>
<dbReference type="Gene3D" id="3.40.50.920">
    <property type="match status" value="1"/>
</dbReference>
<proteinExistence type="predicted"/>
<dbReference type="InterPro" id="IPR009014">
    <property type="entry name" value="Transketo_C/PFOR_II"/>
</dbReference>
<sequence>MECAKEKVEMWVYLTRQSATVVEDRFAYLDAPVERIVGPDVPAPYGANLERFAFPQSSFSKEVILVVEYLAFLQIEDIVRATKRVDYRSRPPTVVVVFRLDQVLIVKSAQRLGKEKITAQFRFPFFLIYGISQVVCSDHGRVRFYDPFLASNKKSERTKLIDVEVQGCGSFDSDGAIKFVSESKHVVSRTVEIRGVVAGKGTGKDTSTAADELREDIYKTILQEEPFKFTLEVRPGQDSYQAGSRTRGGVGAWPPVQHQFAKKWESYGSGAPTVIKTGKKKLCRLHSAADKLARPSFTSVIRRLNLMVIESYRF</sequence>
<organism evidence="1 2">
    <name type="scientific">Artemisia annua</name>
    <name type="common">Sweet wormwood</name>
    <dbReference type="NCBI Taxonomy" id="35608"/>
    <lineage>
        <taxon>Eukaryota</taxon>
        <taxon>Viridiplantae</taxon>
        <taxon>Streptophyta</taxon>
        <taxon>Embryophyta</taxon>
        <taxon>Tracheophyta</taxon>
        <taxon>Spermatophyta</taxon>
        <taxon>Magnoliopsida</taxon>
        <taxon>eudicotyledons</taxon>
        <taxon>Gunneridae</taxon>
        <taxon>Pentapetalae</taxon>
        <taxon>asterids</taxon>
        <taxon>campanulids</taxon>
        <taxon>Asterales</taxon>
        <taxon>Asteraceae</taxon>
        <taxon>Asteroideae</taxon>
        <taxon>Anthemideae</taxon>
        <taxon>Artemisiinae</taxon>
        <taxon>Artemisia</taxon>
    </lineage>
</organism>
<gene>
    <name evidence="1" type="ORF">CTI12_AA574330</name>
</gene>
<keyword evidence="2" id="KW-1185">Reference proteome</keyword>
<dbReference type="AlphaFoldDB" id="A0A2U1KQZ7"/>
<evidence type="ECO:0000313" key="2">
    <source>
        <dbReference type="Proteomes" id="UP000245207"/>
    </source>
</evidence>
<evidence type="ECO:0000313" key="1">
    <source>
        <dbReference type="EMBL" id="PWA39187.1"/>
    </source>
</evidence>
<dbReference type="STRING" id="35608.A0A2U1KQZ7"/>
<name>A0A2U1KQZ7_ARTAN</name>
<accession>A0A2U1KQZ7</accession>
<protein>
    <submittedName>
        <fullName evidence="1">Uncharacterized protein</fullName>
    </submittedName>
</protein>